<organism evidence="1 2">
    <name type="scientific">Siminovitchia acidinfaciens</name>
    <dbReference type="NCBI Taxonomy" id="2321395"/>
    <lineage>
        <taxon>Bacteria</taxon>
        <taxon>Bacillati</taxon>
        <taxon>Bacillota</taxon>
        <taxon>Bacilli</taxon>
        <taxon>Bacillales</taxon>
        <taxon>Bacillaceae</taxon>
        <taxon>Siminovitchia</taxon>
    </lineage>
</organism>
<dbReference type="RefSeq" id="WP_126049018.1">
    <property type="nucleotide sequence ID" value="NZ_QYTV02000002.1"/>
</dbReference>
<dbReference type="EMBL" id="QYTV02000002">
    <property type="protein sequence ID" value="RST76480.1"/>
    <property type="molecule type" value="Genomic_DNA"/>
</dbReference>
<evidence type="ECO:0000313" key="2">
    <source>
        <dbReference type="Proteomes" id="UP000287156"/>
    </source>
</evidence>
<evidence type="ECO:0000313" key="1">
    <source>
        <dbReference type="EMBL" id="RST76480.1"/>
    </source>
</evidence>
<protein>
    <submittedName>
        <fullName evidence="1">Uncharacterized protein</fullName>
    </submittedName>
</protein>
<dbReference type="AlphaFoldDB" id="A0A429Y509"/>
<gene>
    <name evidence="1" type="ORF">D4T97_006885</name>
</gene>
<comment type="caution">
    <text evidence="1">The sequence shown here is derived from an EMBL/GenBank/DDBJ whole genome shotgun (WGS) entry which is preliminary data.</text>
</comment>
<accession>A0A429Y509</accession>
<sequence length="59" mass="6708">MKDLITDILAYRGIEVSEYDHAILVKQWEEISLSNQTVEILKLGESKIALSHIPIRGTK</sequence>
<name>A0A429Y509_9BACI</name>
<dbReference type="Proteomes" id="UP000287156">
    <property type="component" value="Unassembled WGS sequence"/>
</dbReference>
<keyword evidence="2" id="KW-1185">Reference proteome</keyword>
<proteinExistence type="predicted"/>
<reference evidence="1" key="1">
    <citation type="submission" date="2018-12" db="EMBL/GenBank/DDBJ databases">
        <authorList>
            <person name="Sun L."/>
            <person name="Chen Z."/>
        </authorList>
    </citation>
    <scope>NUCLEOTIDE SEQUENCE [LARGE SCALE GENOMIC DNA]</scope>
    <source>
        <strain evidence="1">3-2-2</strain>
    </source>
</reference>